<keyword evidence="2" id="KW-1185">Reference proteome</keyword>
<name>A0AAW1CG05_9HEMI</name>
<protein>
    <submittedName>
        <fullName evidence="1">Uncharacterized protein</fullName>
    </submittedName>
</protein>
<organism evidence="1 2">
    <name type="scientific">Rhynocoris fuscipes</name>
    <dbReference type="NCBI Taxonomy" id="488301"/>
    <lineage>
        <taxon>Eukaryota</taxon>
        <taxon>Metazoa</taxon>
        <taxon>Ecdysozoa</taxon>
        <taxon>Arthropoda</taxon>
        <taxon>Hexapoda</taxon>
        <taxon>Insecta</taxon>
        <taxon>Pterygota</taxon>
        <taxon>Neoptera</taxon>
        <taxon>Paraneoptera</taxon>
        <taxon>Hemiptera</taxon>
        <taxon>Heteroptera</taxon>
        <taxon>Panheteroptera</taxon>
        <taxon>Cimicomorpha</taxon>
        <taxon>Reduviidae</taxon>
        <taxon>Harpactorinae</taxon>
        <taxon>Harpactorini</taxon>
        <taxon>Rhynocoris</taxon>
    </lineage>
</organism>
<dbReference type="AlphaFoldDB" id="A0AAW1CG05"/>
<evidence type="ECO:0000313" key="2">
    <source>
        <dbReference type="Proteomes" id="UP001461498"/>
    </source>
</evidence>
<gene>
    <name evidence="1" type="ORF">O3M35_004589</name>
</gene>
<accession>A0AAW1CG05</accession>
<reference evidence="1 2" key="1">
    <citation type="submission" date="2022-12" db="EMBL/GenBank/DDBJ databases">
        <title>Chromosome-level genome assembly of true bugs.</title>
        <authorList>
            <person name="Ma L."/>
            <person name="Li H."/>
        </authorList>
    </citation>
    <scope>NUCLEOTIDE SEQUENCE [LARGE SCALE GENOMIC DNA]</scope>
    <source>
        <strain evidence="1">Lab_2022b</strain>
    </source>
</reference>
<dbReference type="Proteomes" id="UP001461498">
    <property type="component" value="Unassembled WGS sequence"/>
</dbReference>
<comment type="caution">
    <text evidence="1">The sequence shown here is derived from an EMBL/GenBank/DDBJ whole genome shotgun (WGS) entry which is preliminary data.</text>
</comment>
<proteinExistence type="predicted"/>
<sequence length="74" mass="8414">MGKDQELLEAARNGNLAVVEKILGQRAKRSGPLARHCERMLFTTALTACHRNFPETKKKKKFFKNLKKNTCALL</sequence>
<evidence type="ECO:0000313" key="1">
    <source>
        <dbReference type="EMBL" id="KAK9497231.1"/>
    </source>
</evidence>
<dbReference type="EMBL" id="JAPXFL010000015">
    <property type="protein sequence ID" value="KAK9497231.1"/>
    <property type="molecule type" value="Genomic_DNA"/>
</dbReference>